<reference evidence="2 3" key="1">
    <citation type="submission" date="2017-06" db="EMBL/GenBank/DDBJ databases">
        <title>Complete genome sequence of Paenibacillus donghaensis KCTC 13049T isolated from East Sea sediment, South Korea.</title>
        <authorList>
            <person name="Jung B.K."/>
            <person name="Hong S.-J."/>
            <person name="Shin J.-H."/>
        </authorList>
    </citation>
    <scope>NUCLEOTIDE SEQUENCE [LARGE SCALE GENOMIC DNA]</scope>
    <source>
        <strain evidence="2 3">KCTC 13049</strain>
    </source>
</reference>
<dbReference type="EMBL" id="CP021780">
    <property type="protein sequence ID" value="ASA22681.1"/>
    <property type="molecule type" value="Genomic_DNA"/>
</dbReference>
<organism evidence="2 3">
    <name type="scientific">Paenibacillus donghaensis</name>
    <dbReference type="NCBI Taxonomy" id="414771"/>
    <lineage>
        <taxon>Bacteria</taxon>
        <taxon>Bacillati</taxon>
        <taxon>Bacillota</taxon>
        <taxon>Bacilli</taxon>
        <taxon>Bacillales</taxon>
        <taxon>Paenibacillaceae</taxon>
        <taxon>Paenibacillus</taxon>
    </lineage>
</organism>
<dbReference type="Proteomes" id="UP000249890">
    <property type="component" value="Chromosome"/>
</dbReference>
<evidence type="ECO:0000313" key="2">
    <source>
        <dbReference type="EMBL" id="ASA22681.1"/>
    </source>
</evidence>
<dbReference type="AlphaFoldDB" id="A0A2Z2KQQ9"/>
<feature type="compositionally biased region" description="Basic residues" evidence="1">
    <location>
        <begin position="70"/>
        <end position="82"/>
    </location>
</feature>
<feature type="region of interest" description="Disordered" evidence="1">
    <location>
        <begin position="67"/>
        <end position="90"/>
    </location>
</feature>
<gene>
    <name evidence="2" type="ORF">B9T62_18920</name>
</gene>
<accession>A0A2Z2KQQ9</accession>
<sequence>MKFNIFNLFSKKEISTIPVTNKNMNELFDNFNNMAYRFESGGKAIARALKGVGETVDIQHEIHRLQKIQNRTKKQRSKNKLQKRIDVYEK</sequence>
<evidence type="ECO:0000313" key="3">
    <source>
        <dbReference type="Proteomes" id="UP000249890"/>
    </source>
</evidence>
<dbReference type="RefSeq" id="WP_087916679.1">
    <property type="nucleotide sequence ID" value="NZ_CP021780.1"/>
</dbReference>
<evidence type="ECO:0000256" key="1">
    <source>
        <dbReference type="SAM" id="MobiDB-lite"/>
    </source>
</evidence>
<name>A0A2Z2KQQ9_9BACL</name>
<proteinExistence type="predicted"/>
<keyword evidence="3" id="KW-1185">Reference proteome</keyword>
<protein>
    <submittedName>
        <fullName evidence="2">Uncharacterized protein</fullName>
    </submittedName>
</protein>
<dbReference type="KEGG" id="pdh:B9T62_18920"/>